<dbReference type="Proteomes" id="UP001589619">
    <property type="component" value="Unassembled WGS sequence"/>
</dbReference>
<sequence length="112" mass="13498">MNASLSNTLPQTWVDDYLDLYNYAGRLGDTEWQREILAVLGRKDELIRHDVRELLREELWGKFDRINRKMLHIFEELRNTKNERQTEALREQAWELKVQRCDISRKIKAIAI</sequence>
<dbReference type="EMBL" id="JBHMAG010000007">
    <property type="protein sequence ID" value="MFB9751578.1"/>
    <property type="molecule type" value="Genomic_DNA"/>
</dbReference>
<evidence type="ECO:0000313" key="1">
    <source>
        <dbReference type="EMBL" id="MFB9751578.1"/>
    </source>
</evidence>
<dbReference type="RefSeq" id="WP_344912229.1">
    <property type="nucleotide sequence ID" value="NZ_BAAAYO010000010.1"/>
</dbReference>
<name>A0ABV5VTI8_9BACL</name>
<keyword evidence="2" id="KW-1185">Reference proteome</keyword>
<protein>
    <submittedName>
        <fullName evidence="1">Uncharacterized protein</fullName>
    </submittedName>
</protein>
<accession>A0ABV5VTI8</accession>
<proteinExistence type="predicted"/>
<evidence type="ECO:0000313" key="2">
    <source>
        <dbReference type="Proteomes" id="UP001589619"/>
    </source>
</evidence>
<reference evidence="1 2" key="1">
    <citation type="submission" date="2024-09" db="EMBL/GenBank/DDBJ databases">
        <authorList>
            <person name="Sun Q."/>
            <person name="Mori K."/>
        </authorList>
    </citation>
    <scope>NUCLEOTIDE SEQUENCE [LARGE SCALE GENOMIC DNA]</scope>
    <source>
        <strain evidence="1 2">JCM 12520</strain>
    </source>
</reference>
<comment type="caution">
    <text evidence="1">The sequence shown here is derived from an EMBL/GenBank/DDBJ whole genome shotgun (WGS) entry which is preliminary data.</text>
</comment>
<gene>
    <name evidence="1" type="ORF">ACFFNY_08345</name>
</gene>
<organism evidence="1 2">
    <name type="scientific">Paenibacillus hodogayensis</name>
    <dbReference type="NCBI Taxonomy" id="279208"/>
    <lineage>
        <taxon>Bacteria</taxon>
        <taxon>Bacillati</taxon>
        <taxon>Bacillota</taxon>
        <taxon>Bacilli</taxon>
        <taxon>Bacillales</taxon>
        <taxon>Paenibacillaceae</taxon>
        <taxon>Paenibacillus</taxon>
    </lineage>
</organism>